<keyword evidence="2" id="KW-0812">Transmembrane</keyword>
<keyword evidence="2" id="KW-1133">Transmembrane helix</keyword>
<proteinExistence type="predicted"/>
<evidence type="ECO:0000256" key="2">
    <source>
        <dbReference type="SAM" id="Phobius"/>
    </source>
</evidence>
<feature type="transmembrane region" description="Helical" evidence="2">
    <location>
        <begin position="15"/>
        <end position="35"/>
    </location>
</feature>
<protein>
    <submittedName>
        <fullName evidence="3">Uncharacterized protein</fullName>
    </submittedName>
</protein>
<comment type="caution">
    <text evidence="3">The sequence shown here is derived from an EMBL/GenBank/DDBJ whole genome shotgun (WGS) entry which is preliminary data.</text>
</comment>
<feature type="region of interest" description="Disordered" evidence="1">
    <location>
        <begin position="143"/>
        <end position="170"/>
    </location>
</feature>
<dbReference type="Gene3D" id="1.20.1250.20">
    <property type="entry name" value="MFS general substrate transporter like domains"/>
    <property type="match status" value="1"/>
</dbReference>
<evidence type="ECO:0000313" key="4">
    <source>
        <dbReference type="Proteomes" id="UP000813462"/>
    </source>
</evidence>
<evidence type="ECO:0000256" key="1">
    <source>
        <dbReference type="SAM" id="MobiDB-lite"/>
    </source>
</evidence>
<dbReference type="Proteomes" id="UP000813462">
    <property type="component" value="Unassembled WGS sequence"/>
</dbReference>
<sequence>MDVSDPETAAENVNAWSGTSALLPLLGAFVADSFLGRFRTILLASLLYVLASPFFLFSVIISLKEHYSAIRTKFYLILFSFLCLIERFNHHEPTLSSSPFLPPPTPSVSTPIPSPLMPINTVSHMPDHFVSAPISSLNSAAPVVDSSPTPQPHRTHQMVTHSQNNILKPK</sequence>
<dbReference type="InterPro" id="IPR036259">
    <property type="entry name" value="MFS_trans_sf"/>
</dbReference>
<evidence type="ECO:0000313" key="3">
    <source>
        <dbReference type="EMBL" id="KAH7525027.1"/>
    </source>
</evidence>
<reference evidence="3" key="1">
    <citation type="journal article" date="2021" name="Front. Plant Sci.">
        <title>Chromosome-Scale Genome Assembly for Chinese Sour Jujube and Insights Into Its Genome Evolution and Domestication Signature.</title>
        <authorList>
            <person name="Shen L.-Y."/>
            <person name="Luo H."/>
            <person name="Wang X.-L."/>
            <person name="Wang X.-M."/>
            <person name="Qiu X.-J."/>
            <person name="Liu H."/>
            <person name="Zhou S.-S."/>
            <person name="Jia K.-H."/>
            <person name="Nie S."/>
            <person name="Bao Y.-T."/>
            <person name="Zhang R.-G."/>
            <person name="Yun Q.-Z."/>
            <person name="Chai Y.-H."/>
            <person name="Lu J.-Y."/>
            <person name="Li Y."/>
            <person name="Zhao S.-W."/>
            <person name="Mao J.-F."/>
            <person name="Jia S.-G."/>
            <person name="Mao Y.-M."/>
        </authorList>
    </citation>
    <scope>NUCLEOTIDE SEQUENCE</scope>
    <source>
        <strain evidence="3">AT0</strain>
        <tissue evidence="3">Leaf</tissue>
    </source>
</reference>
<keyword evidence="2" id="KW-0472">Membrane</keyword>
<gene>
    <name evidence="3" type="ORF">FEM48_Zijuj06G0181500</name>
</gene>
<feature type="compositionally biased region" description="Polar residues" evidence="1">
    <location>
        <begin position="157"/>
        <end position="170"/>
    </location>
</feature>
<dbReference type="GO" id="GO:0016020">
    <property type="term" value="C:membrane"/>
    <property type="evidence" value="ECO:0007669"/>
    <property type="project" value="InterPro"/>
</dbReference>
<dbReference type="AlphaFoldDB" id="A0A978VAU2"/>
<dbReference type="EMBL" id="JAEACU010000006">
    <property type="protein sequence ID" value="KAH7525027.1"/>
    <property type="molecule type" value="Genomic_DNA"/>
</dbReference>
<organism evidence="3 4">
    <name type="scientific">Ziziphus jujuba var. spinosa</name>
    <dbReference type="NCBI Taxonomy" id="714518"/>
    <lineage>
        <taxon>Eukaryota</taxon>
        <taxon>Viridiplantae</taxon>
        <taxon>Streptophyta</taxon>
        <taxon>Embryophyta</taxon>
        <taxon>Tracheophyta</taxon>
        <taxon>Spermatophyta</taxon>
        <taxon>Magnoliopsida</taxon>
        <taxon>eudicotyledons</taxon>
        <taxon>Gunneridae</taxon>
        <taxon>Pentapetalae</taxon>
        <taxon>rosids</taxon>
        <taxon>fabids</taxon>
        <taxon>Rosales</taxon>
        <taxon>Rhamnaceae</taxon>
        <taxon>Paliureae</taxon>
        <taxon>Ziziphus</taxon>
    </lineage>
</organism>
<dbReference type="InterPro" id="IPR018456">
    <property type="entry name" value="PTR2_symporter_CS"/>
</dbReference>
<dbReference type="GO" id="GO:0006857">
    <property type="term" value="P:oligopeptide transport"/>
    <property type="evidence" value="ECO:0007669"/>
    <property type="project" value="InterPro"/>
</dbReference>
<dbReference type="PROSITE" id="PS01022">
    <property type="entry name" value="PTR2_1"/>
    <property type="match status" value="1"/>
</dbReference>
<dbReference type="GO" id="GO:0022857">
    <property type="term" value="F:transmembrane transporter activity"/>
    <property type="evidence" value="ECO:0007669"/>
    <property type="project" value="InterPro"/>
</dbReference>
<feature type="transmembrane region" description="Helical" evidence="2">
    <location>
        <begin position="42"/>
        <end position="61"/>
    </location>
</feature>
<name>A0A978VAU2_ZIZJJ</name>
<accession>A0A978VAU2</accession>